<dbReference type="InterPro" id="IPR013103">
    <property type="entry name" value="RVT_2"/>
</dbReference>
<dbReference type="CDD" id="cd09272">
    <property type="entry name" value="RNase_HI_RT_Ty1"/>
    <property type="match status" value="1"/>
</dbReference>
<protein>
    <submittedName>
        <fullName evidence="2">Copia protein</fullName>
    </submittedName>
</protein>
<dbReference type="EMBL" id="BQNB010017417">
    <property type="protein sequence ID" value="GJT62924.1"/>
    <property type="molecule type" value="Genomic_DNA"/>
</dbReference>
<accession>A0ABQ5FIB4</accession>
<evidence type="ECO:0000259" key="1">
    <source>
        <dbReference type="Pfam" id="PF07727"/>
    </source>
</evidence>
<comment type="caution">
    <text evidence="2">The sequence shown here is derived from an EMBL/GenBank/DDBJ whole genome shotgun (WGS) entry which is preliminary data.</text>
</comment>
<sequence>MDVKSAFLYGKIEEEVYVCQPPGFEDPDFPDIVNRQKKDGIFIRQANMKKKNLKKILVLKKIQDCKHTNGKPKPSAQEKMRMLVLDTKSIQSDYARASLNRKSTTGGCQFLGCRLISWQYKKQTVVANSTTEAEYVAASRKAKKSVKLMMEKLFRMELELMLATQS</sequence>
<feature type="domain" description="Reverse transcriptase Ty1/copia-type" evidence="1">
    <location>
        <begin position="1"/>
        <end position="59"/>
    </location>
</feature>
<dbReference type="PANTHER" id="PTHR11439:SF495">
    <property type="entry name" value="REVERSE TRANSCRIPTASE, RNA-DEPENDENT DNA POLYMERASE-RELATED"/>
    <property type="match status" value="1"/>
</dbReference>
<reference evidence="2" key="1">
    <citation type="journal article" date="2022" name="Int. J. Mol. Sci.">
        <title>Draft Genome of Tanacetum Coccineum: Genomic Comparison of Closely Related Tanacetum-Family Plants.</title>
        <authorList>
            <person name="Yamashiro T."/>
            <person name="Shiraishi A."/>
            <person name="Nakayama K."/>
            <person name="Satake H."/>
        </authorList>
    </citation>
    <scope>NUCLEOTIDE SEQUENCE</scope>
</reference>
<name>A0ABQ5FIB4_9ASTR</name>
<keyword evidence="3" id="KW-1185">Reference proteome</keyword>
<reference evidence="2" key="2">
    <citation type="submission" date="2022-01" db="EMBL/GenBank/DDBJ databases">
        <authorList>
            <person name="Yamashiro T."/>
            <person name="Shiraishi A."/>
            <person name="Satake H."/>
            <person name="Nakayama K."/>
        </authorList>
    </citation>
    <scope>NUCLEOTIDE SEQUENCE</scope>
</reference>
<dbReference type="Proteomes" id="UP001151760">
    <property type="component" value="Unassembled WGS sequence"/>
</dbReference>
<proteinExistence type="predicted"/>
<gene>
    <name evidence="2" type="ORF">Tco_1006457</name>
</gene>
<organism evidence="2 3">
    <name type="scientific">Tanacetum coccineum</name>
    <dbReference type="NCBI Taxonomy" id="301880"/>
    <lineage>
        <taxon>Eukaryota</taxon>
        <taxon>Viridiplantae</taxon>
        <taxon>Streptophyta</taxon>
        <taxon>Embryophyta</taxon>
        <taxon>Tracheophyta</taxon>
        <taxon>Spermatophyta</taxon>
        <taxon>Magnoliopsida</taxon>
        <taxon>eudicotyledons</taxon>
        <taxon>Gunneridae</taxon>
        <taxon>Pentapetalae</taxon>
        <taxon>asterids</taxon>
        <taxon>campanulids</taxon>
        <taxon>Asterales</taxon>
        <taxon>Asteraceae</taxon>
        <taxon>Asteroideae</taxon>
        <taxon>Anthemideae</taxon>
        <taxon>Anthemidinae</taxon>
        <taxon>Tanacetum</taxon>
    </lineage>
</organism>
<evidence type="ECO:0000313" key="3">
    <source>
        <dbReference type="Proteomes" id="UP001151760"/>
    </source>
</evidence>
<dbReference type="Pfam" id="PF07727">
    <property type="entry name" value="RVT_2"/>
    <property type="match status" value="1"/>
</dbReference>
<evidence type="ECO:0000313" key="2">
    <source>
        <dbReference type="EMBL" id="GJT62924.1"/>
    </source>
</evidence>
<dbReference type="PANTHER" id="PTHR11439">
    <property type="entry name" value="GAG-POL-RELATED RETROTRANSPOSON"/>
    <property type="match status" value="1"/>
</dbReference>